<gene>
    <name evidence="1" type="ORF">QM481_21605</name>
</gene>
<dbReference type="Proteomes" id="UP001225761">
    <property type="component" value="Unassembled WGS sequence"/>
</dbReference>
<organism evidence="1 2">
    <name type="scientific">Flectobacillus rivi</name>
    <dbReference type="NCBI Taxonomy" id="2984209"/>
    <lineage>
        <taxon>Bacteria</taxon>
        <taxon>Pseudomonadati</taxon>
        <taxon>Bacteroidota</taxon>
        <taxon>Cytophagia</taxon>
        <taxon>Cytophagales</taxon>
        <taxon>Flectobacillaceae</taxon>
        <taxon>Flectobacillus</taxon>
    </lineage>
</organism>
<accession>A0ABT6Z874</accession>
<proteinExistence type="predicted"/>
<dbReference type="RefSeq" id="WP_283383289.1">
    <property type="nucleotide sequence ID" value="NZ_JASHIE010000018.1"/>
</dbReference>
<sequence>MNTLVPECDLDLFTVEELVSTKLSFRPFFRLLKEYTKSSEGILKRIYEEVLNQLEQYPELQEPIYDTQILQKYPEVLSLLKTVIFPLLSENDKEIFALSYPFHIRFFYYSEAFEDVFIDKDSGKILVKESEHIQKLNSTKLHHAYKWILGKYYGIKVDMNEEVPYSFFNKKTGLLTHYLIKPDKRFLDVNYIGTEPLPKLESGLVCDGKNEIIDLETLQRLLPLNQFEFEGFGLITVKDITAETCLHEMKNIVLRMPSEKEEVSYSALSETIKVLLGTANVQVNLIPYLRLNDTYVNAHEYHRGTMFITPPVSSIYYEEFQKAYDKFLQYPHVVFIPNLLNEETSIAGYLIEQGFKSYLMYPIQSQDRMLGVLEIASSSVSELSHESLTKINSVLPILEQALDYHIKNFNDKIERLIKQKFTSLQPSVEWKFNEVAWEYLKNRATTKQPMGNVVFEKVYPLYGAIDIRNSSIERNKALQQDFMEQLLLIHETLEVLRNEFVLPLLDELNFKNDGFIQKISEGILPDEEMNINFYFEEEIQPIFKHLQGEKGKASEAIAAYFAKTEPFHQHIFTHRNAFEDSLTKINATINNFLEEEREILQEAYPNYFEKYKTDGVEYNIYIGQSIAPNKPFNPLYLKNLRLWQLISMAKIVKMTEDLIPQLPVPLHTTQLILIHSNPIDISFRKDERRFDTEGAYNLRYEIMKKRIDKALVKNTGERLTQPGKIAMVYANHKDAEEYVSYITYLQSKNILSGKVEHLELEEMQGVYGLKALRVEV</sequence>
<dbReference type="EMBL" id="JASHIE010000018">
    <property type="protein sequence ID" value="MDI9877150.1"/>
    <property type="molecule type" value="Genomic_DNA"/>
</dbReference>
<name>A0ABT6Z874_9BACT</name>
<protein>
    <recommendedName>
        <fullName evidence="3">GAF domain-containing protein</fullName>
    </recommendedName>
</protein>
<reference evidence="1 2" key="1">
    <citation type="submission" date="2023-05" db="EMBL/GenBank/DDBJ databases">
        <title>Novel species of genus Flectobacillus isolated from stream in China.</title>
        <authorList>
            <person name="Lu H."/>
        </authorList>
    </citation>
    <scope>NUCLEOTIDE SEQUENCE [LARGE SCALE GENOMIC DNA]</scope>
    <source>
        <strain evidence="1 2">LFS242W</strain>
    </source>
</reference>
<keyword evidence="2" id="KW-1185">Reference proteome</keyword>
<comment type="caution">
    <text evidence="1">The sequence shown here is derived from an EMBL/GenBank/DDBJ whole genome shotgun (WGS) entry which is preliminary data.</text>
</comment>
<evidence type="ECO:0008006" key="3">
    <source>
        <dbReference type="Google" id="ProtNLM"/>
    </source>
</evidence>
<evidence type="ECO:0000313" key="1">
    <source>
        <dbReference type="EMBL" id="MDI9877150.1"/>
    </source>
</evidence>
<evidence type="ECO:0000313" key="2">
    <source>
        <dbReference type="Proteomes" id="UP001225761"/>
    </source>
</evidence>
<dbReference type="SUPFAM" id="SSF55781">
    <property type="entry name" value="GAF domain-like"/>
    <property type="match status" value="1"/>
</dbReference>